<accession>X1GRZ3</accession>
<name>X1GRZ3_9ZZZZ</name>
<sequence length="34" mass="3850">ADKESQENTNAALAIKNTLLRVLDKIFYQNGRKS</sequence>
<evidence type="ECO:0000313" key="1">
    <source>
        <dbReference type="EMBL" id="GAH59937.1"/>
    </source>
</evidence>
<proteinExistence type="predicted"/>
<dbReference type="EMBL" id="BARU01018746">
    <property type="protein sequence ID" value="GAH59937.1"/>
    <property type="molecule type" value="Genomic_DNA"/>
</dbReference>
<reference evidence="1" key="1">
    <citation type="journal article" date="2014" name="Front. Microbiol.">
        <title>High frequency of phylogenetically diverse reductive dehalogenase-homologous genes in deep subseafloor sedimentary metagenomes.</title>
        <authorList>
            <person name="Kawai M."/>
            <person name="Futagami T."/>
            <person name="Toyoda A."/>
            <person name="Takaki Y."/>
            <person name="Nishi S."/>
            <person name="Hori S."/>
            <person name="Arai W."/>
            <person name="Tsubouchi T."/>
            <person name="Morono Y."/>
            <person name="Uchiyama I."/>
            <person name="Ito T."/>
            <person name="Fujiyama A."/>
            <person name="Inagaki F."/>
            <person name="Takami H."/>
        </authorList>
    </citation>
    <scope>NUCLEOTIDE SEQUENCE</scope>
    <source>
        <strain evidence="1">Expedition CK06-06</strain>
    </source>
</reference>
<dbReference type="AlphaFoldDB" id="X1GRZ3"/>
<protein>
    <submittedName>
        <fullName evidence="1">Uncharacterized protein</fullName>
    </submittedName>
</protein>
<gene>
    <name evidence="1" type="ORF">S03H2_30950</name>
</gene>
<organism evidence="1">
    <name type="scientific">marine sediment metagenome</name>
    <dbReference type="NCBI Taxonomy" id="412755"/>
    <lineage>
        <taxon>unclassified sequences</taxon>
        <taxon>metagenomes</taxon>
        <taxon>ecological metagenomes</taxon>
    </lineage>
</organism>
<comment type="caution">
    <text evidence="1">The sequence shown here is derived from an EMBL/GenBank/DDBJ whole genome shotgun (WGS) entry which is preliminary data.</text>
</comment>
<feature type="non-terminal residue" evidence="1">
    <location>
        <position position="1"/>
    </location>
</feature>